<dbReference type="InterPro" id="IPR043519">
    <property type="entry name" value="NT_sf"/>
</dbReference>
<dbReference type="PANTHER" id="PTHR33933">
    <property type="entry name" value="NUCLEOTIDYLTRANSFERASE"/>
    <property type="match status" value="1"/>
</dbReference>
<evidence type="ECO:0000313" key="2">
    <source>
        <dbReference type="EMBL" id="SKC90605.1"/>
    </source>
</evidence>
<dbReference type="InterPro" id="IPR052548">
    <property type="entry name" value="Type_VII_TA_antitoxin"/>
</dbReference>
<gene>
    <name evidence="2" type="ORF">SAMN02194393_05195</name>
</gene>
<protein>
    <submittedName>
        <fullName evidence="2">Predicted nucleotidyltransferases</fullName>
    </submittedName>
</protein>
<dbReference type="RefSeq" id="WP_079495785.1">
    <property type="nucleotide sequence ID" value="NZ_FUZT01000022.1"/>
</dbReference>
<dbReference type="CDD" id="cd05403">
    <property type="entry name" value="NT_KNTase_like"/>
    <property type="match status" value="1"/>
</dbReference>
<reference evidence="2 3" key="1">
    <citation type="submission" date="2017-02" db="EMBL/GenBank/DDBJ databases">
        <authorList>
            <person name="Peterson S.W."/>
        </authorList>
    </citation>
    <scope>NUCLEOTIDE SEQUENCE [LARGE SCALE GENOMIC DNA]</scope>
    <source>
        <strain evidence="2 3">M1</strain>
    </source>
</reference>
<dbReference type="SUPFAM" id="SSF81301">
    <property type="entry name" value="Nucleotidyltransferase"/>
    <property type="match status" value="1"/>
</dbReference>
<evidence type="ECO:0000259" key="1">
    <source>
        <dbReference type="Pfam" id="PF18765"/>
    </source>
</evidence>
<dbReference type="STRING" id="36842.SAMN02194393_05195"/>
<dbReference type="EMBL" id="FUZT01000022">
    <property type="protein sequence ID" value="SKC90605.1"/>
    <property type="molecule type" value="Genomic_DNA"/>
</dbReference>
<dbReference type="GO" id="GO:0016740">
    <property type="term" value="F:transferase activity"/>
    <property type="evidence" value="ECO:0007669"/>
    <property type="project" value="UniProtKB-KW"/>
</dbReference>
<keyword evidence="2" id="KW-0808">Transferase</keyword>
<sequence>MNKHIEVLKKGIIEKFNPNKIILFGSYANGTAAEKSDIDICVIFKTIYDRRSLKRKINKYIYDKNGLDFDKPVDVLIYTTQEWEKCLLEKGTFATHILNTGVIIYDRRRNILNNGANPII</sequence>
<accession>A0A1T5MQW5</accession>
<dbReference type="PANTHER" id="PTHR33933:SF1">
    <property type="entry name" value="PROTEIN ADENYLYLTRANSFERASE MNTA-RELATED"/>
    <property type="match status" value="1"/>
</dbReference>
<feature type="domain" description="Polymerase beta nucleotidyltransferase" evidence="1">
    <location>
        <begin position="10"/>
        <end position="109"/>
    </location>
</feature>
<dbReference type="Gene3D" id="3.30.460.10">
    <property type="entry name" value="Beta Polymerase, domain 2"/>
    <property type="match status" value="1"/>
</dbReference>
<dbReference type="InterPro" id="IPR041633">
    <property type="entry name" value="Polbeta"/>
</dbReference>
<organism evidence="2 3">
    <name type="scientific">Maledivibacter halophilus</name>
    <dbReference type="NCBI Taxonomy" id="36842"/>
    <lineage>
        <taxon>Bacteria</taxon>
        <taxon>Bacillati</taxon>
        <taxon>Bacillota</taxon>
        <taxon>Clostridia</taxon>
        <taxon>Peptostreptococcales</taxon>
        <taxon>Caminicellaceae</taxon>
        <taxon>Maledivibacter</taxon>
    </lineage>
</organism>
<evidence type="ECO:0000313" key="3">
    <source>
        <dbReference type="Proteomes" id="UP000190285"/>
    </source>
</evidence>
<dbReference type="Pfam" id="PF18765">
    <property type="entry name" value="Polbeta"/>
    <property type="match status" value="1"/>
</dbReference>
<dbReference type="AlphaFoldDB" id="A0A1T5MQW5"/>
<dbReference type="Proteomes" id="UP000190285">
    <property type="component" value="Unassembled WGS sequence"/>
</dbReference>
<name>A0A1T5MQW5_9FIRM</name>
<proteinExistence type="predicted"/>
<keyword evidence="3" id="KW-1185">Reference proteome</keyword>